<organism evidence="17 18">
    <name type="scientific">Pipistrellus kuhlii</name>
    <name type="common">Kuhl's pipistrelle</name>
    <dbReference type="NCBI Taxonomy" id="59472"/>
    <lineage>
        <taxon>Eukaryota</taxon>
        <taxon>Metazoa</taxon>
        <taxon>Chordata</taxon>
        <taxon>Craniata</taxon>
        <taxon>Vertebrata</taxon>
        <taxon>Euteleostomi</taxon>
        <taxon>Mammalia</taxon>
        <taxon>Eutheria</taxon>
        <taxon>Laurasiatheria</taxon>
        <taxon>Chiroptera</taxon>
        <taxon>Yangochiroptera</taxon>
        <taxon>Vespertilionidae</taxon>
        <taxon>Pipistrellus</taxon>
    </lineage>
</organism>
<keyword evidence="18" id="KW-1185">Reference proteome</keyword>
<dbReference type="PANTHER" id="PTHR12258">
    <property type="entry name" value="JANUS-A/JANUS-B"/>
    <property type="match status" value="1"/>
</dbReference>
<comment type="similarity">
    <text evidence="3">Belongs to the janus family.</text>
</comment>
<evidence type="ECO:0000313" key="18">
    <source>
        <dbReference type="Proteomes" id="UP000558488"/>
    </source>
</evidence>
<evidence type="ECO:0000256" key="16">
    <source>
        <dbReference type="SAM" id="MobiDB-lite"/>
    </source>
</evidence>
<dbReference type="InterPro" id="IPR038596">
    <property type="entry name" value="Janus_sf"/>
</dbReference>
<dbReference type="InterPro" id="IPR007702">
    <property type="entry name" value="Janus"/>
</dbReference>
<comment type="catalytic activity">
    <reaction evidence="13">
        <text>N(tele)-phospho-L-histidyl-[protein] + H2O = L-histidyl-[protein] + phosphate</text>
        <dbReference type="Rhea" id="RHEA:47960"/>
        <dbReference type="Rhea" id="RHEA-COMP:9745"/>
        <dbReference type="Rhea" id="RHEA-COMP:10719"/>
        <dbReference type="ChEBI" id="CHEBI:15377"/>
        <dbReference type="ChEBI" id="CHEBI:29979"/>
        <dbReference type="ChEBI" id="CHEBI:43474"/>
        <dbReference type="ChEBI" id="CHEBI:83586"/>
        <dbReference type="EC" id="3.9.1.3"/>
    </reaction>
</comment>
<evidence type="ECO:0000256" key="9">
    <source>
        <dbReference type="ARBA" id="ARBA00022912"/>
    </source>
</evidence>
<evidence type="ECO:0000256" key="1">
    <source>
        <dbReference type="ARBA" id="ARBA00003087"/>
    </source>
</evidence>
<comment type="catalytic activity">
    <reaction evidence="12">
        <text>N(pros)-phospho-L-histidyl-[protein] + H2O = L-histidyl-[protein] + phosphate</text>
        <dbReference type="Rhea" id="RHEA:47964"/>
        <dbReference type="Rhea" id="RHEA-COMP:9745"/>
        <dbReference type="Rhea" id="RHEA-COMP:9746"/>
        <dbReference type="ChEBI" id="CHEBI:15377"/>
        <dbReference type="ChEBI" id="CHEBI:29979"/>
        <dbReference type="ChEBI" id="CHEBI:43474"/>
        <dbReference type="ChEBI" id="CHEBI:64837"/>
        <dbReference type="EC" id="3.9.1.3"/>
    </reaction>
</comment>
<sequence length="118" mass="12746">MAAPDLDQIPDVDIDPDGVFKYVLIRVHAAPAGQSKEIVRGYKWAEYHADIFDKVSGEMQQKGYGCECLGGGRISHQSQDKKIHVGSAVPSTPSPPRRSKPGTRTTTLPGQTTATEPT</sequence>
<evidence type="ECO:0000256" key="2">
    <source>
        <dbReference type="ARBA" id="ARBA00004496"/>
    </source>
</evidence>
<comment type="subcellular location">
    <subcellularLocation>
        <location evidence="2">Cytoplasm</location>
    </subcellularLocation>
</comment>
<evidence type="ECO:0000256" key="15">
    <source>
        <dbReference type="PIRSR" id="PIRSR607702-2"/>
    </source>
</evidence>
<evidence type="ECO:0000256" key="12">
    <source>
        <dbReference type="ARBA" id="ARBA00049028"/>
    </source>
</evidence>
<dbReference type="Proteomes" id="UP000558488">
    <property type="component" value="Unassembled WGS sequence"/>
</dbReference>
<keyword evidence="7" id="KW-0963">Cytoplasm</keyword>
<comment type="subunit">
    <text evidence="4">Monomer.</text>
</comment>
<evidence type="ECO:0000256" key="7">
    <source>
        <dbReference type="ARBA" id="ARBA00022490"/>
    </source>
</evidence>
<dbReference type="AlphaFoldDB" id="A0A7J7RW45"/>
<feature type="region of interest" description="Disordered" evidence="16">
    <location>
        <begin position="75"/>
        <end position="118"/>
    </location>
</feature>
<dbReference type="EC" id="3.9.1.3" evidence="5"/>
<protein>
    <recommendedName>
        <fullName evidence="6">14 kDa phosphohistidine phosphatase</fullName>
        <ecNumber evidence="5">3.9.1.3</ecNumber>
    </recommendedName>
    <alternativeName>
        <fullName evidence="11">Phosphohistidine phosphatase 1</fullName>
    </alternativeName>
    <alternativeName>
        <fullName evidence="10">Protein histidine phosphatase</fullName>
    </alternativeName>
</protein>
<gene>
    <name evidence="17" type="ORF">mPipKuh1_013478</name>
</gene>
<feature type="active site" description="Proton acceptor" evidence="14">
    <location>
        <position position="48"/>
    </location>
</feature>
<feature type="compositionally biased region" description="Low complexity" evidence="16">
    <location>
        <begin position="102"/>
        <end position="118"/>
    </location>
</feature>
<keyword evidence="8" id="KW-0378">Hydrolase</keyword>
<keyword evidence="9" id="KW-0904">Protein phosphatase</keyword>
<dbReference type="SUPFAM" id="SSF143724">
    <property type="entry name" value="PHP14-like"/>
    <property type="match status" value="1"/>
</dbReference>
<comment type="function">
    <text evidence="1">Exhibits phosphohistidine phosphatase activity.</text>
</comment>
<evidence type="ECO:0000256" key="13">
    <source>
        <dbReference type="ARBA" id="ARBA00049335"/>
    </source>
</evidence>
<dbReference type="GO" id="GO:0101006">
    <property type="term" value="F:protein histidine phosphatase activity"/>
    <property type="evidence" value="ECO:0007669"/>
    <property type="project" value="UniProtKB-EC"/>
</dbReference>
<name>A0A7J7RW45_PIPKU</name>
<dbReference type="PANTHER" id="PTHR12258:SF10">
    <property type="entry name" value="14 KDA PHOSPHOHISTIDINE PHOSPHATASE"/>
    <property type="match status" value="1"/>
</dbReference>
<dbReference type="GO" id="GO:0005829">
    <property type="term" value="C:cytosol"/>
    <property type="evidence" value="ECO:0007669"/>
    <property type="project" value="TreeGrafter"/>
</dbReference>
<evidence type="ECO:0000313" key="17">
    <source>
        <dbReference type="EMBL" id="KAF6280343.1"/>
    </source>
</evidence>
<dbReference type="EMBL" id="JACAGB010000057">
    <property type="protein sequence ID" value="KAF6280343.1"/>
    <property type="molecule type" value="Genomic_DNA"/>
</dbReference>
<evidence type="ECO:0000256" key="11">
    <source>
        <dbReference type="ARBA" id="ARBA00030831"/>
    </source>
</evidence>
<evidence type="ECO:0000256" key="8">
    <source>
        <dbReference type="ARBA" id="ARBA00022801"/>
    </source>
</evidence>
<reference evidence="17 18" key="1">
    <citation type="journal article" date="2020" name="Nature">
        <title>Six reference-quality genomes reveal evolution of bat adaptations.</title>
        <authorList>
            <person name="Jebb D."/>
            <person name="Huang Z."/>
            <person name="Pippel M."/>
            <person name="Hughes G.M."/>
            <person name="Lavrichenko K."/>
            <person name="Devanna P."/>
            <person name="Winkler S."/>
            <person name="Jermiin L.S."/>
            <person name="Skirmuntt E.C."/>
            <person name="Katzourakis A."/>
            <person name="Burkitt-Gray L."/>
            <person name="Ray D.A."/>
            <person name="Sullivan K.A.M."/>
            <person name="Roscito J.G."/>
            <person name="Kirilenko B.M."/>
            <person name="Davalos L.M."/>
            <person name="Corthals A.P."/>
            <person name="Power M.L."/>
            <person name="Jones G."/>
            <person name="Ransome R.D."/>
            <person name="Dechmann D.K.N."/>
            <person name="Locatelli A.G."/>
            <person name="Puechmaille S.J."/>
            <person name="Fedrigo O."/>
            <person name="Jarvis E.D."/>
            <person name="Hiller M."/>
            <person name="Vernes S.C."/>
            <person name="Myers E.W."/>
            <person name="Teeling E.C."/>
        </authorList>
    </citation>
    <scope>NUCLEOTIDE SEQUENCE [LARGE SCALE GENOMIC DNA]</scope>
    <source>
        <strain evidence="17">MPipKuh1</strain>
        <tissue evidence="17">Flight muscle</tissue>
    </source>
</reference>
<dbReference type="Pfam" id="PF05005">
    <property type="entry name" value="Ocnus"/>
    <property type="match status" value="1"/>
</dbReference>
<accession>A0A7J7RW45</accession>
<feature type="binding site" evidence="15">
    <location>
        <position position="21"/>
    </location>
    <ligand>
        <name>substrate</name>
    </ligand>
</feature>
<evidence type="ECO:0000256" key="10">
    <source>
        <dbReference type="ARBA" id="ARBA00029952"/>
    </source>
</evidence>
<dbReference type="Gene3D" id="3.50.20.20">
    <property type="entry name" value="Janus/Ocnus"/>
    <property type="match status" value="1"/>
</dbReference>
<evidence type="ECO:0000256" key="3">
    <source>
        <dbReference type="ARBA" id="ARBA00010971"/>
    </source>
</evidence>
<evidence type="ECO:0000256" key="6">
    <source>
        <dbReference type="ARBA" id="ARBA00014497"/>
    </source>
</evidence>
<comment type="caution">
    <text evidence="17">The sequence shown here is derived from an EMBL/GenBank/DDBJ whole genome shotgun (WGS) entry which is preliminary data.</text>
</comment>
<evidence type="ECO:0000256" key="4">
    <source>
        <dbReference type="ARBA" id="ARBA00011245"/>
    </source>
</evidence>
<evidence type="ECO:0000256" key="14">
    <source>
        <dbReference type="PIRSR" id="PIRSR607702-1"/>
    </source>
</evidence>
<evidence type="ECO:0000256" key="5">
    <source>
        <dbReference type="ARBA" id="ARBA00011945"/>
    </source>
</evidence>
<proteinExistence type="inferred from homology"/>